<dbReference type="PANTHER" id="PTHR22642">
    <property type="entry name" value="IMIDAZOLONEPROPIONASE"/>
    <property type="match status" value="1"/>
</dbReference>
<dbReference type="InterPro" id="IPR013108">
    <property type="entry name" value="Amidohydro_3"/>
</dbReference>
<dbReference type="AlphaFoldDB" id="A0AAI9Y486"/>
<keyword evidence="3" id="KW-1185">Reference proteome</keyword>
<dbReference type="GO" id="GO:0016810">
    <property type="term" value="F:hydrolase activity, acting on carbon-nitrogen (but not peptide) bonds"/>
    <property type="evidence" value="ECO:0007669"/>
    <property type="project" value="InterPro"/>
</dbReference>
<proteinExistence type="predicted"/>
<accession>A0AAI9Y486</accession>
<name>A0AAI9Y486_9PEZI</name>
<dbReference type="Proteomes" id="UP001239213">
    <property type="component" value="Unassembled WGS sequence"/>
</dbReference>
<dbReference type="InterPro" id="IPR011059">
    <property type="entry name" value="Metal-dep_hydrolase_composite"/>
</dbReference>
<dbReference type="EMBL" id="MPDP01000112">
    <property type="protein sequence ID" value="KAK1480006.1"/>
    <property type="molecule type" value="Genomic_DNA"/>
</dbReference>
<dbReference type="SUPFAM" id="SSF51556">
    <property type="entry name" value="Metallo-dependent hydrolases"/>
    <property type="match status" value="1"/>
</dbReference>
<reference evidence="2" key="1">
    <citation type="submission" date="2016-11" db="EMBL/GenBank/DDBJ databases">
        <title>The genome sequence of Colletotrichum cuscutae.</title>
        <authorList>
            <person name="Baroncelli R."/>
        </authorList>
    </citation>
    <scope>NUCLEOTIDE SEQUENCE</scope>
    <source>
        <strain evidence="2">IMI 304802</strain>
    </source>
</reference>
<protein>
    <submittedName>
        <fullName evidence="2">Amidohydrolase family protein</fullName>
    </submittedName>
</protein>
<dbReference type="SUPFAM" id="SSF51338">
    <property type="entry name" value="Composite domain of metallo-dependent hydrolases"/>
    <property type="match status" value="1"/>
</dbReference>
<dbReference type="Gene3D" id="3.20.20.140">
    <property type="entry name" value="Metal-dependent hydrolases"/>
    <property type="match status" value="1"/>
</dbReference>
<comment type="caution">
    <text evidence="2">The sequence shown here is derived from an EMBL/GenBank/DDBJ whole genome shotgun (WGS) entry which is preliminary data.</text>
</comment>
<evidence type="ECO:0000313" key="3">
    <source>
        <dbReference type="Proteomes" id="UP001239213"/>
    </source>
</evidence>
<dbReference type="PANTHER" id="PTHR22642:SF20">
    <property type="entry name" value="AMIDOHYDROLASE 3 DOMAIN-CONTAINING PROTEIN"/>
    <property type="match status" value="1"/>
</dbReference>
<gene>
    <name evidence="2" type="ORF">CCUS01_00560</name>
</gene>
<dbReference type="Pfam" id="PF07969">
    <property type="entry name" value="Amidohydro_3"/>
    <property type="match status" value="1"/>
</dbReference>
<evidence type="ECO:0000313" key="2">
    <source>
        <dbReference type="EMBL" id="KAK1480006.1"/>
    </source>
</evidence>
<evidence type="ECO:0000259" key="1">
    <source>
        <dbReference type="Pfam" id="PF07969"/>
    </source>
</evidence>
<sequence length="190" mass="20953">MAIDAIEKHTTPGRRHRIEHLELVSPEDAVRLGRSGLTASIQPVHSDPAVLTGWPRLIGEDRCHRAFAYREFADAGALMAIGSDSPTSPWAPMENLYVAASRRSARDPKFTGTFNEHVRLGLCESITAATWGAASSVFDEKRTGSLAAGKCADFIVVDMEWDEKSLLQAQVEETWFGGRKVWDIWDPVSS</sequence>
<organism evidence="2 3">
    <name type="scientific">Colletotrichum cuscutae</name>
    <dbReference type="NCBI Taxonomy" id="1209917"/>
    <lineage>
        <taxon>Eukaryota</taxon>
        <taxon>Fungi</taxon>
        <taxon>Dikarya</taxon>
        <taxon>Ascomycota</taxon>
        <taxon>Pezizomycotina</taxon>
        <taxon>Sordariomycetes</taxon>
        <taxon>Hypocreomycetidae</taxon>
        <taxon>Glomerellales</taxon>
        <taxon>Glomerellaceae</taxon>
        <taxon>Colletotrichum</taxon>
        <taxon>Colletotrichum acutatum species complex</taxon>
    </lineage>
</organism>
<feature type="domain" description="Amidohydrolase 3" evidence="1">
    <location>
        <begin position="3"/>
        <end position="181"/>
    </location>
</feature>
<dbReference type="InterPro" id="IPR032466">
    <property type="entry name" value="Metal_Hydrolase"/>
</dbReference>